<gene>
    <name evidence="2" type="ORF">BaRGS_00013187</name>
</gene>
<evidence type="ECO:0000313" key="2">
    <source>
        <dbReference type="EMBL" id="KAK7495489.1"/>
    </source>
</evidence>
<evidence type="ECO:0000313" key="3">
    <source>
        <dbReference type="Proteomes" id="UP001519460"/>
    </source>
</evidence>
<organism evidence="2 3">
    <name type="scientific">Batillaria attramentaria</name>
    <dbReference type="NCBI Taxonomy" id="370345"/>
    <lineage>
        <taxon>Eukaryota</taxon>
        <taxon>Metazoa</taxon>
        <taxon>Spiralia</taxon>
        <taxon>Lophotrochozoa</taxon>
        <taxon>Mollusca</taxon>
        <taxon>Gastropoda</taxon>
        <taxon>Caenogastropoda</taxon>
        <taxon>Sorbeoconcha</taxon>
        <taxon>Cerithioidea</taxon>
        <taxon>Batillariidae</taxon>
        <taxon>Batillaria</taxon>
    </lineage>
</organism>
<dbReference type="EMBL" id="JACVVK020000074">
    <property type="protein sequence ID" value="KAK7495489.1"/>
    <property type="molecule type" value="Genomic_DNA"/>
</dbReference>
<dbReference type="AlphaFoldDB" id="A0ABD0L8Q7"/>
<accession>A0ABD0L8Q7</accession>
<feature type="region of interest" description="Disordered" evidence="1">
    <location>
        <begin position="1"/>
        <end position="21"/>
    </location>
</feature>
<protein>
    <submittedName>
        <fullName evidence="2">Uncharacterized protein</fullName>
    </submittedName>
</protein>
<sequence>MSLNQCPPHKKSQAARLNHGNTARIGGVRRQTMATVSHTNRQTLLRVGPEAPGGVIPDYMLADTVALPYRHSKSLDNGRPLVTLLCYKDTRGGDNRAGWGRGRLFSAYQHVP</sequence>
<name>A0ABD0L8Q7_9CAEN</name>
<evidence type="ECO:0000256" key="1">
    <source>
        <dbReference type="SAM" id="MobiDB-lite"/>
    </source>
</evidence>
<dbReference type="Proteomes" id="UP001519460">
    <property type="component" value="Unassembled WGS sequence"/>
</dbReference>
<comment type="caution">
    <text evidence="2">The sequence shown here is derived from an EMBL/GenBank/DDBJ whole genome shotgun (WGS) entry which is preliminary data.</text>
</comment>
<keyword evidence="3" id="KW-1185">Reference proteome</keyword>
<reference evidence="2 3" key="1">
    <citation type="journal article" date="2023" name="Sci. Data">
        <title>Genome assembly of the Korean intertidal mud-creeper Batillaria attramentaria.</title>
        <authorList>
            <person name="Patra A.K."/>
            <person name="Ho P.T."/>
            <person name="Jun S."/>
            <person name="Lee S.J."/>
            <person name="Kim Y."/>
            <person name="Won Y.J."/>
        </authorList>
    </citation>
    <scope>NUCLEOTIDE SEQUENCE [LARGE SCALE GENOMIC DNA]</scope>
    <source>
        <strain evidence="2">Wonlab-2016</strain>
    </source>
</reference>
<proteinExistence type="predicted"/>